<keyword evidence="1 3" id="KW-0808">Transferase</keyword>
<dbReference type="Proteomes" id="UP000287798">
    <property type="component" value="Unassembled WGS sequence"/>
</dbReference>
<reference evidence="3 4" key="1">
    <citation type="journal article" date="2010" name="Int. J. Syst. Evol. Microbiol.">
        <title>Thiohalobacter thiocyanaticus gen. nov., sp. nov., a moderately halophilic, sulfur-oxidizing gammaproteobacterium from hypersaline lakes, that utilizes thiocyanate.</title>
        <authorList>
            <person name="Sorokin D.Y."/>
            <person name="Kovaleva O.L."/>
            <person name="Tourova T.P."/>
            <person name="Muyzer G."/>
        </authorList>
    </citation>
    <scope>NUCLEOTIDE SEQUENCE [LARGE SCALE GENOMIC DNA]</scope>
    <source>
        <strain evidence="3 4">Hrh1</strain>
    </source>
</reference>
<dbReference type="Pfam" id="PF13469">
    <property type="entry name" value="Sulfotransfer_3"/>
    <property type="match status" value="1"/>
</dbReference>
<dbReference type="PANTHER" id="PTHR12788">
    <property type="entry name" value="PROTEIN-TYROSINE SULFOTRANSFERASE 2"/>
    <property type="match status" value="1"/>
</dbReference>
<sequence length="635" mass="71393">MSTPQNILKKQQKISRLAQQGKLSEAIQILRPLCRKQPGNPSLWLSLASLCGRNGDLDGVIQACQRVLQLDRNQAIAHSLLGSANAQLGRLAAALEHFEQARELKPDDVGILNNYGNALYMQGRLEEAKDTLQRAVRLQPDYADAHNNLGNVCKALNDNGLAIQHYQRALQLNPGLFETHINLADIFIGRVGNPSMAQQHYEAARRLRPHDIEAAAGVANAHRFQGRLDRALDVIREIQALQPGEDGPLAGEADILERQGRHEDAYRICRQLLDRGTTNPMAIEVLLRICGKFDVCDEAAGYAEATLASGALKPAGRETLHFGLGSLHDRQGDYERAFEHYKAGNEALDIPFDTAGFRQRVDSLIQTFSRERFQALPRSGIASRRPVFIVGMPRSGTSLTEQILASHSAVAGAGELNKVNDIVTALSGQFSYPEEIERLDEESLSRMGNDYLALLDEYHQGEPYVTDKMPHNFLNLGLIALLLPGARIIHCVRDPRDTCLSIYFQNFGWLHPYGTRLKWLGEYYREYARLMRHWLAVLDLPLLTVRYEDLVADQEGMTHRMLDFLELEWDDACLDFHKSERTVATASYDQVRQKIYHKSRARWKNYESQLAPLIDTLGECLHETFTPTAENTDAD</sequence>
<feature type="repeat" description="TPR" evidence="2">
    <location>
        <begin position="109"/>
        <end position="142"/>
    </location>
</feature>
<dbReference type="InterPro" id="IPR019734">
    <property type="entry name" value="TPR_rpt"/>
</dbReference>
<keyword evidence="2" id="KW-0802">TPR repeat</keyword>
<gene>
    <name evidence="3" type="ORF">D6C00_05495</name>
</gene>
<comment type="caution">
    <text evidence="3">The sequence shown here is derived from an EMBL/GenBank/DDBJ whole genome shotgun (WGS) entry which is preliminary data.</text>
</comment>
<evidence type="ECO:0000256" key="2">
    <source>
        <dbReference type="PROSITE-ProRule" id="PRU00339"/>
    </source>
</evidence>
<dbReference type="InterPro" id="IPR027417">
    <property type="entry name" value="P-loop_NTPase"/>
</dbReference>
<proteinExistence type="predicted"/>
<accession>A0A426QI72</accession>
<dbReference type="Gene3D" id="1.25.40.10">
    <property type="entry name" value="Tetratricopeptide repeat domain"/>
    <property type="match status" value="2"/>
</dbReference>
<dbReference type="OrthoDB" id="9815894at2"/>
<dbReference type="SMART" id="SM00028">
    <property type="entry name" value="TPR"/>
    <property type="match status" value="7"/>
</dbReference>
<dbReference type="AlphaFoldDB" id="A0A426QI72"/>
<feature type="repeat" description="TPR" evidence="2">
    <location>
        <begin position="143"/>
        <end position="176"/>
    </location>
</feature>
<name>A0A426QI72_9GAMM</name>
<dbReference type="InterPro" id="IPR026634">
    <property type="entry name" value="TPST-like"/>
</dbReference>
<dbReference type="PANTHER" id="PTHR12788:SF10">
    <property type="entry name" value="PROTEIN-TYROSINE SULFOTRANSFERASE"/>
    <property type="match status" value="1"/>
</dbReference>
<feature type="repeat" description="TPR" evidence="2">
    <location>
        <begin position="75"/>
        <end position="108"/>
    </location>
</feature>
<dbReference type="RefSeq" id="WP_125180750.1">
    <property type="nucleotide sequence ID" value="NZ_QZMU01000001.1"/>
</dbReference>
<dbReference type="InterPro" id="IPR011990">
    <property type="entry name" value="TPR-like_helical_dom_sf"/>
</dbReference>
<dbReference type="SUPFAM" id="SSF52540">
    <property type="entry name" value="P-loop containing nucleoside triphosphate hydrolases"/>
    <property type="match status" value="1"/>
</dbReference>
<dbReference type="PROSITE" id="PS50005">
    <property type="entry name" value="TPR"/>
    <property type="match status" value="3"/>
</dbReference>
<dbReference type="Pfam" id="PF13432">
    <property type="entry name" value="TPR_16"/>
    <property type="match status" value="2"/>
</dbReference>
<dbReference type="SUPFAM" id="SSF48452">
    <property type="entry name" value="TPR-like"/>
    <property type="match status" value="2"/>
</dbReference>
<organism evidence="3 4">
    <name type="scientific">Thiohalobacter thiocyanaticus</name>
    <dbReference type="NCBI Taxonomy" id="585455"/>
    <lineage>
        <taxon>Bacteria</taxon>
        <taxon>Pseudomonadati</taxon>
        <taxon>Pseudomonadota</taxon>
        <taxon>Gammaproteobacteria</taxon>
        <taxon>Thiohalobacterales</taxon>
        <taxon>Thiohalobacteraceae</taxon>
        <taxon>Thiohalobacter</taxon>
    </lineage>
</organism>
<dbReference type="Gene3D" id="3.40.50.300">
    <property type="entry name" value="P-loop containing nucleotide triphosphate hydrolases"/>
    <property type="match status" value="1"/>
</dbReference>
<evidence type="ECO:0000313" key="3">
    <source>
        <dbReference type="EMBL" id="RRQ21445.1"/>
    </source>
</evidence>
<dbReference type="Pfam" id="PF13414">
    <property type="entry name" value="TPR_11"/>
    <property type="match status" value="1"/>
</dbReference>
<dbReference type="GO" id="GO:0008476">
    <property type="term" value="F:protein-tyrosine sulfotransferase activity"/>
    <property type="evidence" value="ECO:0007669"/>
    <property type="project" value="InterPro"/>
</dbReference>
<evidence type="ECO:0000313" key="4">
    <source>
        <dbReference type="Proteomes" id="UP000287798"/>
    </source>
</evidence>
<dbReference type="EMBL" id="QZMU01000001">
    <property type="protein sequence ID" value="RRQ21445.1"/>
    <property type="molecule type" value="Genomic_DNA"/>
</dbReference>
<evidence type="ECO:0000256" key="1">
    <source>
        <dbReference type="ARBA" id="ARBA00022679"/>
    </source>
</evidence>
<dbReference type="Pfam" id="PF14559">
    <property type="entry name" value="TPR_19"/>
    <property type="match status" value="1"/>
</dbReference>
<keyword evidence="4" id="KW-1185">Reference proteome</keyword>
<protein>
    <submittedName>
        <fullName evidence="3">Sulfotransferase family protein</fullName>
    </submittedName>
</protein>